<evidence type="ECO:0000313" key="7">
    <source>
        <dbReference type="EMBL" id="KAK3397295.1"/>
    </source>
</evidence>
<feature type="transmembrane region" description="Helical" evidence="6">
    <location>
        <begin position="340"/>
        <end position="367"/>
    </location>
</feature>
<dbReference type="InterPro" id="IPR038665">
    <property type="entry name" value="Voltage-dep_anion_channel_sf"/>
</dbReference>
<dbReference type="GO" id="GO:0016020">
    <property type="term" value="C:membrane"/>
    <property type="evidence" value="ECO:0007669"/>
    <property type="project" value="UniProtKB-SubCell"/>
</dbReference>
<evidence type="ECO:0000313" key="8">
    <source>
        <dbReference type="Proteomes" id="UP001281003"/>
    </source>
</evidence>
<dbReference type="CDD" id="cd09317">
    <property type="entry name" value="TDT_Mae1_like"/>
    <property type="match status" value="1"/>
</dbReference>
<name>A0AAE0PCG2_SORBR</name>
<keyword evidence="3 6" id="KW-1133">Transmembrane helix</keyword>
<dbReference type="GO" id="GO:0015140">
    <property type="term" value="F:malate transmembrane transporter activity"/>
    <property type="evidence" value="ECO:0007669"/>
    <property type="project" value="InterPro"/>
</dbReference>
<dbReference type="InterPro" id="IPR004695">
    <property type="entry name" value="SLAC1/Mae1/Ssu1/TehA"/>
</dbReference>
<comment type="subcellular location">
    <subcellularLocation>
        <location evidence="1">Membrane</location>
        <topology evidence="1">Multi-pass membrane protein</topology>
    </subcellularLocation>
</comment>
<feature type="region of interest" description="Disordered" evidence="5">
    <location>
        <begin position="58"/>
        <end position="82"/>
    </location>
</feature>
<proteinExistence type="predicted"/>
<dbReference type="Pfam" id="PF03595">
    <property type="entry name" value="SLAC1"/>
    <property type="match status" value="1"/>
</dbReference>
<sequence>MSARPPVAETIFDLIVFVISLVNISNNSRQLDLIGAPNYVEPLYLVYRLLSASGSEALPLPRSVSAPEPQARRNAYTSRPTLAPPVHSFCGYESPSELEDGDITPDPTPHRPGASGPSWSHASTSRRQNGGGNSPMKASMDDILNKGRNLSKRKVSLRDRITCYQWTWFTMTMATGGVANVLYSIPYRSQWLTGVGLFFFFLNLLLFTVNCICITLRFLWSAGSFLHSLNDQTESLFVSSIIVSAGTILITICQYGIPNTGPWLLRTMEIIFWIYVGLSFCVSAFLYLLLWSTTVFPIHTMTPVWVFPAYPLLLTAPYGSNLISASVKAGHTESLNPISIALASIAVQGTGFLISFMICAAFLYRLMTQKLPRDYQRPGVFISIGPGAFTAAGLVQLANSAPDFIPGEFLGTQNTVAISILRILAYMAGVWLWGLSCWFFLVSVGSLWKYLRPEGKSKLQFQMTWFSFVFPNTALVTATEALGKAFDSDGLKILGCVLTGCIILVWIVVFWKMVECIWRRELLWPKESED</sequence>
<evidence type="ECO:0000256" key="1">
    <source>
        <dbReference type="ARBA" id="ARBA00004141"/>
    </source>
</evidence>
<gene>
    <name evidence="7" type="ORF">B0T20DRAFT_394426</name>
</gene>
<evidence type="ECO:0000256" key="2">
    <source>
        <dbReference type="ARBA" id="ARBA00022692"/>
    </source>
</evidence>
<dbReference type="Gene3D" id="1.50.10.150">
    <property type="entry name" value="Voltage-dependent anion channel"/>
    <property type="match status" value="1"/>
</dbReference>
<evidence type="ECO:0000256" key="3">
    <source>
        <dbReference type="ARBA" id="ARBA00022989"/>
    </source>
</evidence>
<organism evidence="7 8">
    <name type="scientific">Sordaria brevicollis</name>
    <dbReference type="NCBI Taxonomy" id="83679"/>
    <lineage>
        <taxon>Eukaryota</taxon>
        <taxon>Fungi</taxon>
        <taxon>Dikarya</taxon>
        <taxon>Ascomycota</taxon>
        <taxon>Pezizomycotina</taxon>
        <taxon>Sordariomycetes</taxon>
        <taxon>Sordariomycetidae</taxon>
        <taxon>Sordariales</taxon>
        <taxon>Sordariaceae</taxon>
        <taxon>Sordaria</taxon>
    </lineage>
</organism>
<dbReference type="PANTHER" id="PTHR31162">
    <property type="entry name" value="MALIC ACID TRANSPORT PROTEIN-RELATED"/>
    <property type="match status" value="1"/>
</dbReference>
<dbReference type="EMBL" id="JAUTDP010000008">
    <property type="protein sequence ID" value="KAK3397295.1"/>
    <property type="molecule type" value="Genomic_DNA"/>
</dbReference>
<evidence type="ECO:0000256" key="4">
    <source>
        <dbReference type="ARBA" id="ARBA00023136"/>
    </source>
</evidence>
<feature type="transmembrane region" description="Helical" evidence="6">
    <location>
        <begin position="163"/>
        <end position="185"/>
    </location>
</feature>
<reference evidence="7" key="2">
    <citation type="submission" date="2023-07" db="EMBL/GenBank/DDBJ databases">
        <authorList>
            <consortium name="Lawrence Berkeley National Laboratory"/>
            <person name="Haridas S."/>
            <person name="Hensen N."/>
            <person name="Bonometti L."/>
            <person name="Westerberg I."/>
            <person name="Brannstrom I.O."/>
            <person name="Guillou S."/>
            <person name="Cros-Aarteil S."/>
            <person name="Calhoun S."/>
            <person name="Kuo A."/>
            <person name="Mondo S."/>
            <person name="Pangilinan J."/>
            <person name="Riley R."/>
            <person name="LaButti K."/>
            <person name="Andreopoulos B."/>
            <person name="Lipzen A."/>
            <person name="Chen C."/>
            <person name="Yanf M."/>
            <person name="Daum C."/>
            <person name="Ng V."/>
            <person name="Clum A."/>
            <person name="Steindorff A."/>
            <person name="Ohm R."/>
            <person name="Martin F."/>
            <person name="Silar P."/>
            <person name="Natvig D."/>
            <person name="Lalanne C."/>
            <person name="Gautier V."/>
            <person name="Ament-velasquez S.L."/>
            <person name="Kruys A."/>
            <person name="Hutchinson M.I."/>
            <person name="Powell A.J."/>
            <person name="Barry K."/>
            <person name="Miller A.N."/>
            <person name="Grigoriev I.V."/>
            <person name="Debuchy R."/>
            <person name="Gladieux P."/>
            <person name="Thoren M.H."/>
            <person name="Johannesson H."/>
        </authorList>
    </citation>
    <scope>NUCLEOTIDE SEQUENCE</scope>
    <source>
        <strain evidence="7">FGSC 1904</strain>
    </source>
</reference>
<feature type="region of interest" description="Disordered" evidence="5">
    <location>
        <begin position="94"/>
        <end position="139"/>
    </location>
</feature>
<dbReference type="PANTHER" id="PTHR31162:SF3">
    <property type="entry name" value="TRANSPORTER_MALIC ACID TRANSPORT PROTEIN, PUTATIVE-RELATED"/>
    <property type="match status" value="1"/>
</dbReference>
<dbReference type="Proteomes" id="UP001281003">
    <property type="component" value="Unassembled WGS sequence"/>
</dbReference>
<comment type="caution">
    <text evidence="7">The sequence shown here is derived from an EMBL/GenBank/DDBJ whole genome shotgun (WGS) entry which is preliminary data.</text>
</comment>
<feature type="transmembrane region" description="Helical" evidence="6">
    <location>
        <begin position="270"/>
        <end position="290"/>
    </location>
</feature>
<protein>
    <submittedName>
        <fullName evidence="7">Voltage-dependent anion channel-domain-containing protein</fullName>
    </submittedName>
</protein>
<feature type="transmembrane region" description="Helical" evidence="6">
    <location>
        <begin position="379"/>
        <end position="398"/>
    </location>
</feature>
<feature type="transmembrane region" description="Helical" evidence="6">
    <location>
        <begin position="463"/>
        <end position="479"/>
    </location>
</feature>
<keyword evidence="2 6" id="KW-0812">Transmembrane</keyword>
<dbReference type="InterPro" id="IPR030185">
    <property type="entry name" value="Mae1"/>
</dbReference>
<reference evidence="7" key="1">
    <citation type="journal article" date="2023" name="Mol. Phylogenet. Evol.">
        <title>Genome-scale phylogeny and comparative genomics of the fungal order Sordariales.</title>
        <authorList>
            <person name="Hensen N."/>
            <person name="Bonometti L."/>
            <person name="Westerberg I."/>
            <person name="Brannstrom I.O."/>
            <person name="Guillou S."/>
            <person name="Cros-Aarteil S."/>
            <person name="Calhoun S."/>
            <person name="Haridas S."/>
            <person name="Kuo A."/>
            <person name="Mondo S."/>
            <person name="Pangilinan J."/>
            <person name="Riley R."/>
            <person name="LaButti K."/>
            <person name="Andreopoulos B."/>
            <person name="Lipzen A."/>
            <person name="Chen C."/>
            <person name="Yan M."/>
            <person name="Daum C."/>
            <person name="Ng V."/>
            <person name="Clum A."/>
            <person name="Steindorff A."/>
            <person name="Ohm R.A."/>
            <person name="Martin F."/>
            <person name="Silar P."/>
            <person name="Natvig D.O."/>
            <person name="Lalanne C."/>
            <person name="Gautier V."/>
            <person name="Ament-Velasquez S.L."/>
            <person name="Kruys A."/>
            <person name="Hutchinson M.I."/>
            <person name="Powell A.J."/>
            <person name="Barry K."/>
            <person name="Miller A.N."/>
            <person name="Grigoriev I.V."/>
            <person name="Debuchy R."/>
            <person name="Gladieux P."/>
            <person name="Hiltunen Thoren M."/>
            <person name="Johannesson H."/>
        </authorList>
    </citation>
    <scope>NUCLEOTIDE SEQUENCE</scope>
    <source>
        <strain evidence="7">FGSC 1904</strain>
    </source>
</reference>
<evidence type="ECO:0000256" key="5">
    <source>
        <dbReference type="SAM" id="MobiDB-lite"/>
    </source>
</evidence>
<keyword evidence="4 6" id="KW-0472">Membrane</keyword>
<feature type="transmembrane region" description="Helical" evidence="6">
    <location>
        <begin position="491"/>
        <end position="511"/>
    </location>
</feature>
<feature type="transmembrane region" description="Helical" evidence="6">
    <location>
        <begin position="191"/>
        <end position="216"/>
    </location>
</feature>
<feature type="transmembrane region" description="Helical" evidence="6">
    <location>
        <begin position="236"/>
        <end position="258"/>
    </location>
</feature>
<evidence type="ECO:0000256" key="6">
    <source>
        <dbReference type="SAM" id="Phobius"/>
    </source>
</evidence>
<dbReference type="AlphaFoldDB" id="A0AAE0PCG2"/>
<accession>A0AAE0PCG2</accession>
<keyword evidence="8" id="KW-1185">Reference proteome</keyword>
<feature type="compositionally biased region" description="Polar residues" evidence="5">
    <location>
        <begin position="117"/>
        <end position="128"/>
    </location>
</feature>